<dbReference type="Pfam" id="PF14543">
    <property type="entry name" value="TAXi_N"/>
    <property type="match status" value="1"/>
</dbReference>
<keyword evidence="3" id="KW-0064">Aspartyl protease</keyword>
<evidence type="ECO:0000256" key="6">
    <source>
        <dbReference type="SAM" id="MobiDB-lite"/>
    </source>
</evidence>
<dbReference type="eggNOG" id="KOG1339">
    <property type="taxonomic scope" value="Eukaryota"/>
</dbReference>
<dbReference type="EMBL" id="GL377584">
    <property type="protein sequence ID" value="EFJ26598.1"/>
    <property type="molecule type" value="Genomic_DNA"/>
</dbReference>
<gene>
    <name evidence="8" type="ORF">SELMODRAFT_441822</name>
</gene>
<dbReference type="Gramene" id="EFJ26598">
    <property type="protein sequence ID" value="EFJ26598"/>
    <property type="gene ID" value="SELMODRAFT_441822"/>
</dbReference>
<dbReference type="Proteomes" id="UP000001514">
    <property type="component" value="Unassembled WGS sequence"/>
</dbReference>
<feature type="compositionally biased region" description="Basic and acidic residues" evidence="6">
    <location>
        <begin position="16"/>
        <end position="28"/>
    </location>
</feature>
<evidence type="ECO:0000256" key="4">
    <source>
        <dbReference type="ARBA" id="ARBA00022801"/>
    </source>
</evidence>
<dbReference type="InterPro" id="IPR051708">
    <property type="entry name" value="Plant_Aspart_Prot_A1"/>
</dbReference>
<evidence type="ECO:0000256" key="5">
    <source>
        <dbReference type="ARBA" id="ARBA00023180"/>
    </source>
</evidence>
<keyword evidence="2" id="KW-0645">Protease</keyword>
<dbReference type="MEROPS" id="A01.074"/>
<evidence type="ECO:0000256" key="2">
    <source>
        <dbReference type="ARBA" id="ARBA00022670"/>
    </source>
</evidence>
<dbReference type="Pfam" id="PF14541">
    <property type="entry name" value="TAXi_C"/>
    <property type="match status" value="1"/>
</dbReference>
<keyword evidence="4" id="KW-0378">Hydrolase</keyword>
<dbReference type="GO" id="GO:0004190">
    <property type="term" value="F:aspartic-type endopeptidase activity"/>
    <property type="evidence" value="ECO:0000318"/>
    <property type="project" value="GO_Central"/>
</dbReference>
<evidence type="ECO:0000313" key="9">
    <source>
        <dbReference type="Proteomes" id="UP000001514"/>
    </source>
</evidence>
<dbReference type="Gene3D" id="2.40.70.10">
    <property type="entry name" value="Acid Proteases"/>
    <property type="match status" value="2"/>
</dbReference>
<protein>
    <recommendedName>
        <fullName evidence="7">Peptidase A1 domain-containing protein</fullName>
    </recommendedName>
</protein>
<name>D8RMV1_SELML</name>
<feature type="domain" description="Peptidase A1" evidence="7">
    <location>
        <begin position="100"/>
        <end position="465"/>
    </location>
</feature>
<dbReference type="PROSITE" id="PS51767">
    <property type="entry name" value="PEPTIDASE_A1"/>
    <property type="match status" value="1"/>
</dbReference>
<sequence>MSGVRRFERRRKSFKSHVERQQATDNRRKTCTSLTESYGQRLKSVFSIAVCFFVEQVRESLSRIQSQVQDNQNNHLDLRGNRPTSGVRSVVTPLEDYALFSMQLGIGSLQKNLSAIIDTGSEAVLVQCGSRSRPVFDPAASQSYRQVPCISQLCLAVQQQTSNGSSQPCVNSSATCTYSLSYGDSRNSTGDFSQDVIFLNSTNSSGQAVQFRDVAFGCAHSPQGFLVDLGSLGIVGFNRGNLSLPSQLKDRLGGSKFSYCFPSQPWQPRATGVIFLGDSGLSKSKVGYTPLLDNPVTPARSQLYYVGLTSISVDGKTLAIPESAFKLDPSTGDGGTVLDSGTTFTRVVDDAYTAFRNAFAASNRSGLRKKVGAAAGFDDCYNISAGSSLPGVPEVRLSLQNNVRLELRFEHLFVPVSAAGNEVTVCLAILSSQKSGFGKINVLGNYQQSNYLVEYDNERSRVGFERADCSGAAGSFLVHSKLIAAIVLAILLNRQL</sequence>
<dbReference type="CDD" id="cd05476">
    <property type="entry name" value="pepsin_A_like_plant"/>
    <property type="match status" value="1"/>
</dbReference>
<dbReference type="InterPro" id="IPR032861">
    <property type="entry name" value="TAXi_N"/>
</dbReference>
<keyword evidence="9" id="KW-1185">Reference proteome</keyword>
<dbReference type="PANTHER" id="PTHR47967:SF124">
    <property type="entry name" value="XYLANASE INHIBITOR C-TERMINAL DOMAIN-CONTAINING PROTEIN"/>
    <property type="match status" value="1"/>
</dbReference>
<dbReference type="AlphaFoldDB" id="D8RMV1"/>
<dbReference type="InParanoid" id="D8RMV1"/>
<comment type="similarity">
    <text evidence="1">Belongs to the peptidase A1 family.</text>
</comment>
<organism evidence="9">
    <name type="scientific">Selaginella moellendorffii</name>
    <name type="common">Spikemoss</name>
    <dbReference type="NCBI Taxonomy" id="88036"/>
    <lineage>
        <taxon>Eukaryota</taxon>
        <taxon>Viridiplantae</taxon>
        <taxon>Streptophyta</taxon>
        <taxon>Embryophyta</taxon>
        <taxon>Tracheophyta</taxon>
        <taxon>Lycopodiopsida</taxon>
        <taxon>Selaginellales</taxon>
        <taxon>Selaginellaceae</taxon>
        <taxon>Selaginella</taxon>
    </lineage>
</organism>
<keyword evidence="5" id="KW-0325">Glycoprotein</keyword>
<evidence type="ECO:0000256" key="3">
    <source>
        <dbReference type="ARBA" id="ARBA00022750"/>
    </source>
</evidence>
<feature type="region of interest" description="Disordered" evidence="6">
    <location>
        <begin position="1"/>
        <end position="28"/>
    </location>
</feature>
<dbReference type="InterPro" id="IPR034161">
    <property type="entry name" value="Pepsin-like_plant"/>
</dbReference>
<evidence type="ECO:0000313" key="8">
    <source>
        <dbReference type="EMBL" id="EFJ26598.1"/>
    </source>
</evidence>
<dbReference type="SUPFAM" id="SSF50630">
    <property type="entry name" value="Acid proteases"/>
    <property type="match status" value="1"/>
</dbReference>
<dbReference type="InterPro" id="IPR032799">
    <property type="entry name" value="TAXi_C"/>
</dbReference>
<dbReference type="HOGENOM" id="CLU_005738_5_1_1"/>
<proteinExistence type="inferred from homology"/>
<accession>D8RMV1</accession>
<dbReference type="InterPro" id="IPR021109">
    <property type="entry name" value="Peptidase_aspartic_dom_sf"/>
</dbReference>
<reference evidence="8 9" key="1">
    <citation type="journal article" date="2011" name="Science">
        <title>The Selaginella genome identifies genetic changes associated with the evolution of vascular plants.</title>
        <authorList>
            <person name="Banks J.A."/>
            <person name="Nishiyama T."/>
            <person name="Hasebe M."/>
            <person name="Bowman J.L."/>
            <person name="Gribskov M."/>
            <person name="dePamphilis C."/>
            <person name="Albert V.A."/>
            <person name="Aono N."/>
            <person name="Aoyama T."/>
            <person name="Ambrose B.A."/>
            <person name="Ashton N.W."/>
            <person name="Axtell M.J."/>
            <person name="Barker E."/>
            <person name="Barker M.S."/>
            <person name="Bennetzen J.L."/>
            <person name="Bonawitz N.D."/>
            <person name="Chapple C."/>
            <person name="Cheng C."/>
            <person name="Correa L.G."/>
            <person name="Dacre M."/>
            <person name="DeBarry J."/>
            <person name="Dreyer I."/>
            <person name="Elias M."/>
            <person name="Engstrom E.M."/>
            <person name="Estelle M."/>
            <person name="Feng L."/>
            <person name="Finet C."/>
            <person name="Floyd S.K."/>
            <person name="Frommer W.B."/>
            <person name="Fujita T."/>
            <person name="Gramzow L."/>
            <person name="Gutensohn M."/>
            <person name="Harholt J."/>
            <person name="Hattori M."/>
            <person name="Heyl A."/>
            <person name="Hirai T."/>
            <person name="Hiwatashi Y."/>
            <person name="Ishikawa M."/>
            <person name="Iwata M."/>
            <person name="Karol K.G."/>
            <person name="Koehler B."/>
            <person name="Kolukisaoglu U."/>
            <person name="Kubo M."/>
            <person name="Kurata T."/>
            <person name="Lalonde S."/>
            <person name="Li K."/>
            <person name="Li Y."/>
            <person name="Litt A."/>
            <person name="Lyons E."/>
            <person name="Manning G."/>
            <person name="Maruyama T."/>
            <person name="Michael T.P."/>
            <person name="Mikami K."/>
            <person name="Miyazaki S."/>
            <person name="Morinaga S."/>
            <person name="Murata T."/>
            <person name="Mueller-Roeber B."/>
            <person name="Nelson D.R."/>
            <person name="Obara M."/>
            <person name="Oguri Y."/>
            <person name="Olmstead R.G."/>
            <person name="Onodera N."/>
            <person name="Petersen B.L."/>
            <person name="Pils B."/>
            <person name="Prigge M."/>
            <person name="Rensing S.A."/>
            <person name="Riano-Pachon D.M."/>
            <person name="Roberts A.W."/>
            <person name="Sato Y."/>
            <person name="Scheller H.V."/>
            <person name="Schulz B."/>
            <person name="Schulz C."/>
            <person name="Shakirov E.V."/>
            <person name="Shibagaki N."/>
            <person name="Shinohara N."/>
            <person name="Shippen D.E."/>
            <person name="Soerensen I."/>
            <person name="Sotooka R."/>
            <person name="Sugimoto N."/>
            <person name="Sugita M."/>
            <person name="Sumikawa N."/>
            <person name="Tanurdzic M."/>
            <person name="Theissen G."/>
            <person name="Ulvskov P."/>
            <person name="Wakazuki S."/>
            <person name="Weng J.K."/>
            <person name="Willats W.W."/>
            <person name="Wipf D."/>
            <person name="Wolf P.G."/>
            <person name="Yang L."/>
            <person name="Zimmer A.D."/>
            <person name="Zhu Q."/>
            <person name="Mitros T."/>
            <person name="Hellsten U."/>
            <person name="Loque D."/>
            <person name="Otillar R."/>
            <person name="Salamov A."/>
            <person name="Schmutz J."/>
            <person name="Shapiro H."/>
            <person name="Lindquist E."/>
            <person name="Lucas S."/>
            <person name="Rokhsar D."/>
            <person name="Grigoriev I.V."/>
        </authorList>
    </citation>
    <scope>NUCLEOTIDE SEQUENCE [LARGE SCALE GENOMIC DNA]</scope>
</reference>
<evidence type="ECO:0000259" key="7">
    <source>
        <dbReference type="PROSITE" id="PS51767"/>
    </source>
</evidence>
<dbReference type="GO" id="GO:0006508">
    <property type="term" value="P:proteolysis"/>
    <property type="evidence" value="ECO:0007669"/>
    <property type="project" value="UniProtKB-KW"/>
</dbReference>
<dbReference type="InterPro" id="IPR033121">
    <property type="entry name" value="PEPTIDASE_A1"/>
</dbReference>
<dbReference type="KEGG" id="smo:SELMODRAFT_441822"/>
<evidence type="ECO:0000256" key="1">
    <source>
        <dbReference type="ARBA" id="ARBA00007447"/>
    </source>
</evidence>
<dbReference type="PANTHER" id="PTHR47967">
    <property type="entry name" value="OS07G0603500 PROTEIN-RELATED"/>
    <property type="match status" value="1"/>
</dbReference>